<dbReference type="PIRSF" id="PIRSF036612">
    <property type="entry name" value="ABC_ATP_LytTR"/>
    <property type="match status" value="1"/>
</dbReference>
<dbReference type="Pfam" id="PF04397">
    <property type="entry name" value="LytTR"/>
    <property type="match status" value="1"/>
</dbReference>
<dbReference type="InterPro" id="IPR007492">
    <property type="entry name" value="LytTR_DNA-bd_dom"/>
</dbReference>
<dbReference type="AlphaFoldDB" id="A0A5C8NPH8"/>
<proteinExistence type="predicted"/>
<dbReference type="SMART" id="SM00850">
    <property type="entry name" value="LytTR"/>
    <property type="match status" value="1"/>
</dbReference>
<dbReference type="GO" id="GO:0005524">
    <property type="term" value="F:ATP binding"/>
    <property type="evidence" value="ECO:0007669"/>
    <property type="project" value="UniProtKB-KW"/>
</dbReference>
<dbReference type="OrthoDB" id="9809318at2"/>
<feature type="domain" description="HTH LytTR-type" evidence="5">
    <location>
        <begin position="238"/>
        <end position="344"/>
    </location>
</feature>
<dbReference type="Gene3D" id="2.40.50.1020">
    <property type="entry name" value="LytTr DNA-binding domain"/>
    <property type="match status" value="1"/>
</dbReference>
<dbReference type="InterPro" id="IPR012046">
    <property type="entry name" value="LytTR_ABC"/>
</dbReference>
<dbReference type="EMBL" id="VDUW01000007">
    <property type="protein sequence ID" value="TXL63684.1"/>
    <property type="molecule type" value="Genomic_DNA"/>
</dbReference>
<evidence type="ECO:0000259" key="5">
    <source>
        <dbReference type="PROSITE" id="PS50930"/>
    </source>
</evidence>
<keyword evidence="3 6" id="KW-0067">ATP-binding</keyword>
<comment type="caution">
    <text evidence="6">The sequence shown here is derived from an EMBL/GenBank/DDBJ whole genome shotgun (WGS) entry which is preliminary data.</text>
</comment>
<dbReference type="GO" id="GO:0003677">
    <property type="term" value="F:DNA binding"/>
    <property type="evidence" value="ECO:0007669"/>
    <property type="project" value="InterPro"/>
</dbReference>
<dbReference type="Gene3D" id="3.40.50.300">
    <property type="entry name" value="P-loop containing nucleotide triphosphate hydrolases"/>
    <property type="match status" value="1"/>
</dbReference>
<evidence type="ECO:0000256" key="1">
    <source>
        <dbReference type="ARBA" id="ARBA00022448"/>
    </source>
</evidence>
<dbReference type="InterPro" id="IPR003439">
    <property type="entry name" value="ABC_transporter-like_ATP-bd"/>
</dbReference>
<dbReference type="RefSeq" id="WP_147668170.1">
    <property type="nucleotide sequence ID" value="NZ_VDUW01000007.1"/>
</dbReference>
<dbReference type="InterPro" id="IPR050763">
    <property type="entry name" value="ABC_transporter_ATP-binding"/>
</dbReference>
<dbReference type="Proteomes" id="UP000321574">
    <property type="component" value="Unassembled WGS sequence"/>
</dbReference>
<sequence length="345" mass="40199">MEVLSMEDVAKHEKDTVLFPDFSLKVYRQGVTAIYSSLNVRHVLLNMLIGKHSVTSGKIFVQNESYNINRRAYLAQIAVCFFEEGMYERLTIMDCLKFYQGLYQSKQTFEQVLQWTQLEDKTHTKVSKLTFSERRRVQFAKVLLQDAALYIFEEADLNVDLETKRVFSTIIQKLQENQKAILILTGNMENAISVADEVYRLDEKGLYKVEIDEGKDEDVKKEVPDAEEKEQTFKFHKIPTKINEKMVLFDPPEIDYIESKDGQAHLYIKGEAFPTTFTLNELEGRLHYFGFFRCHRSYIVNLQKVREVITWTRNSFNLILDDQAKSSIPLSKGKMAQLKEILGLK</sequence>
<accession>A0A5C8NPH8</accession>
<dbReference type="InterPro" id="IPR027417">
    <property type="entry name" value="P-loop_NTPase"/>
</dbReference>
<reference evidence="6 7" key="1">
    <citation type="submission" date="2019-06" db="EMBL/GenBank/DDBJ databases">
        <title>Cerasibacillus sp. nov., isolated from maize field.</title>
        <authorList>
            <person name="Lin S.-Y."/>
            <person name="Tsai C.-F."/>
            <person name="Young C.-C."/>
        </authorList>
    </citation>
    <scope>NUCLEOTIDE SEQUENCE [LARGE SCALE GENOMIC DNA]</scope>
    <source>
        <strain evidence="6 7">CC-CFT480</strain>
    </source>
</reference>
<protein>
    <submittedName>
        <fullName evidence="6">ATP-binding cassette domain-containing protein</fullName>
    </submittedName>
</protein>
<dbReference type="Pfam" id="PF00005">
    <property type="entry name" value="ABC_tran"/>
    <property type="match status" value="1"/>
</dbReference>
<dbReference type="PANTHER" id="PTHR42711">
    <property type="entry name" value="ABC TRANSPORTER ATP-BINDING PROTEIN"/>
    <property type="match status" value="1"/>
</dbReference>
<gene>
    <name evidence="6" type="ORF">FHP05_10925</name>
</gene>
<keyword evidence="1" id="KW-0813">Transport</keyword>
<dbReference type="SUPFAM" id="SSF52540">
    <property type="entry name" value="P-loop containing nucleoside triphosphate hydrolases"/>
    <property type="match status" value="1"/>
</dbReference>
<evidence type="ECO:0000313" key="6">
    <source>
        <dbReference type="EMBL" id="TXL63684.1"/>
    </source>
</evidence>
<evidence type="ECO:0000259" key="4">
    <source>
        <dbReference type="PROSITE" id="PS50893"/>
    </source>
</evidence>
<dbReference type="PROSITE" id="PS50930">
    <property type="entry name" value="HTH_LYTTR"/>
    <property type="match status" value="1"/>
</dbReference>
<evidence type="ECO:0000313" key="7">
    <source>
        <dbReference type="Proteomes" id="UP000321574"/>
    </source>
</evidence>
<keyword evidence="7" id="KW-1185">Reference proteome</keyword>
<evidence type="ECO:0000256" key="2">
    <source>
        <dbReference type="ARBA" id="ARBA00022741"/>
    </source>
</evidence>
<name>A0A5C8NPH8_9BACI</name>
<evidence type="ECO:0000256" key="3">
    <source>
        <dbReference type="ARBA" id="ARBA00022840"/>
    </source>
</evidence>
<dbReference type="PANTHER" id="PTHR42711:SF17">
    <property type="entry name" value="ABC TRANSPORTER ATP-BINDING PROTEIN"/>
    <property type="match status" value="1"/>
</dbReference>
<dbReference type="PROSITE" id="PS50893">
    <property type="entry name" value="ABC_TRANSPORTER_2"/>
    <property type="match status" value="1"/>
</dbReference>
<organism evidence="6 7">
    <name type="scientific">Cerasibacillus terrae</name>
    <dbReference type="NCBI Taxonomy" id="2498845"/>
    <lineage>
        <taxon>Bacteria</taxon>
        <taxon>Bacillati</taxon>
        <taxon>Bacillota</taxon>
        <taxon>Bacilli</taxon>
        <taxon>Bacillales</taxon>
        <taxon>Bacillaceae</taxon>
        <taxon>Cerasibacillus</taxon>
    </lineage>
</organism>
<feature type="domain" description="ABC transporter" evidence="4">
    <location>
        <begin position="4"/>
        <end position="228"/>
    </location>
</feature>
<keyword evidence="2" id="KW-0547">Nucleotide-binding</keyword>
<dbReference type="GO" id="GO:0016887">
    <property type="term" value="F:ATP hydrolysis activity"/>
    <property type="evidence" value="ECO:0007669"/>
    <property type="project" value="InterPro"/>
</dbReference>